<accession>A0ABT6Y3Q0</accession>
<dbReference type="SUPFAM" id="SSF53474">
    <property type="entry name" value="alpha/beta-Hydrolases"/>
    <property type="match status" value="1"/>
</dbReference>
<dbReference type="RefSeq" id="WP_283343449.1">
    <property type="nucleotide sequence ID" value="NZ_JASHIF010000002.1"/>
</dbReference>
<dbReference type="Gene3D" id="3.40.50.1820">
    <property type="entry name" value="alpha/beta hydrolase"/>
    <property type="match status" value="1"/>
</dbReference>
<evidence type="ECO:0000313" key="3">
    <source>
        <dbReference type="Proteomes" id="UP001236507"/>
    </source>
</evidence>
<keyword evidence="2" id="KW-0378">Hydrolase</keyword>
<dbReference type="Proteomes" id="UP001236507">
    <property type="component" value="Unassembled WGS sequence"/>
</dbReference>
<dbReference type="EMBL" id="JASHIF010000002">
    <property type="protein sequence ID" value="MDI9858199.1"/>
    <property type="molecule type" value="Genomic_DNA"/>
</dbReference>
<gene>
    <name evidence="2" type="ORF">QM524_03145</name>
</gene>
<dbReference type="PANTHER" id="PTHR46623:SF6">
    <property type="entry name" value="ALPHA_BETA-HYDROLASES SUPERFAMILY PROTEIN"/>
    <property type="match status" value="1"/>
</dbReference>
<dbReference type="PANTHER" id="PTHR46623">
    <property type="entry name" value="CARBOXYMETHYLENEBUTENOLIDASE-RELATED"/>
    <property type="match status" value="1"/>
</dbReference>
<dbReference type="InterPro" id="IPR002925">
    <property type="entry name" value="Dienelactn_hydro"/>
</dbReference>
<protein>
    <submittedName>
        <fullName evidence="2">Dienelactone hydrolase family protein</fullName>
    </submittedName>
</protein>
<dbReference type="InterPro" id="IPR029058">
    <property type="entry name" value="AB_hydrolase_fold"/>
</dbReference>
<proteinExistence type="predicted"/>
<comment type="caution">
    <text evidence="2">The sequence shown here is derived from an EMBL/GenBank/DDBJ whole genome shotgun (WGS) entry which is preliminary data.</text>
</comment>
<dbReference type="GO" id="GO:0016787">
    <property type="term" value="F:hydrolase activity"/>
    <property type="evidence" value="ECO:0007669"/>
    <property type="project" value="UniProtKB-KW"/>
</dbReference>
<dbReference type="Pfam" id="PF01738">
    <property type="entry name" value="DLH"/>
    <property type="match status" value="1"/>
</dbReference>
<name>A0ABT6Y3Q0_9BACT</name>
<evidence type="ECO:0000313" key="2">
    <source>
        <dbReference type="EMBL" id="MDI9858199.1"/>
    </source>
</evidence>
<evidence type="ECO:0000259" key="1">
    <source>
        <dbReference type="Pfam" id="PF01738"/>
    </source>
</evidence>
<feature type="domain" description="Dienelactone hydrolase" evidence="1">
    <location>
        <begin position="82"/>
        <end position="283"/>
    </location>
</feature>
<dbReference type="InterPro" id="IPR051049">
    <property type="entry name" value="Dienelactone_hydrolase-like"/>
</dbReference>
<reference evidence="2 3" key="1">
    <citation type="submission" date="2023-05" db="EMBL/GenBank/DDBJ databases">
        <title>Novel species of genus Flectobacillus isolated from stream in China.</title>
        <authorList>
            <person name="Lu H."/>
        </authorList>
    </citation>
    <scope>NUCLEOTIDE SEQUENCE [LARGE SCALE GENOMIC DNA]</scope>
    <source>
        <strain evidence="2 3">KCTC 42575</strain>
    </source>
</reference>
<organism evidence="2 3">
    <name type="scientific">Flectobacillus roseus</name>
    <dbReference type="NCBI Taxonomy" id="502259"/>
    <lineage>
        <taxon>Bacteria</taxon>
        <taxon>Pseudomonadati</taxon>
        <taxon>Bacteroidota</taxon>
        <taxon>Cytophagia</taxon>
        <taxon>Cytophagales</taxon>
        <taxon>Flectobacillaceae</taxon>
        <taxon>Flectobacillus</taxon>
    </lineage>
</organism>
<sequence length="288" mass="31695">MNKLWLSLNLLVVSIMGYFASKPIEQPENQITVCHAPVSGDMAQFANDPNFIALHPTPLAIKFVAEGESITYPTADGNTASAYIVKAKKKSDNWLFVYQEWWGLNDHIKHQADVFYNDLGGKVNVIALDMYDGKSTTNPQEAGKLMQGVVESRLENIVKGAITLAGPKAQIANVGWCFGGSWSLKSALLGGKQTIGSVMYYGMPVKDVEKLKTLNSDVLGLFATEQYISQQVIEDFAANMKTANKKLTYKIFNAVHGFSNPSNPKYDEAASKEAYGMAIGYLKDKYKL</sequence>
<keyword evidence="3" id="KW-1185">Reference proteome</keyword>